<evidence type="ECO:0000313" key="5">
    <source>
        <dbReference type="EMBL" id="KAI1712808.1"/>
    </source>
</evidence>
<gene>
    <name evidence="5" type="ORF">DdX_09435</name>
</gene>
<feature type="domain" description="Chromo" evidence="4">
    <location>
        <begin position="10"/>
        <end position="46"/>
    </location>
</feature>
<dbReference type="SUPFAM" id="SSF54160">
    <property type="entry name" value="Chromo domain-like"/>
    <property type="match status" value="1"/>
</dbReference>
<dbReference type="EMBL" id="JAKKPZ010000017">
    <property type="protein sequence ID" value="KAI1712808.1"/>
    <property type="molecule type" value="Genomic_DNA"/>
</dbReference>
<name>A0AAD4N2U7_9BILA</name>
<organism evidence="5 6">
    <name type="scientific">Ditylenchus destructor</name>
    <dbReference type="NCBI Taxonomy" id="166010"/>
    <lineage>
        <taxon>Eukaryota</taxon>
        <taxon>Metazoa</taxon>
        <taxon>Ecdysozoa</taxon>
        <taxon>Nematoda</taxon>
        <taxon>Chromadorea</taxon>
        <taxon>Rhabditida</taxon>
        <taxon>Tylenchina</taxon>
        <taxon>Tylenchomorpha</taxon>
        <taxon>Sphaerularioidea</taxon>
        <taxon>Anguinidae</taxon>
        <taxon>Anguininae</taxon>
        <taxon>Ditylenchus</taxon>
    </lineage>
</organism>
<dbReference type="Proteomes" id="UP001201812">
    <property type="component" value="Unassembled WGS sequence"/>
</dbReference>
<evidence type="ECO:0000313" key="6">
    <source>
        <dbReference type="Proteomes" id="UP001201812"/>
    </source>
</evidence>
<feature type="region of interest" description="Disordered" evidence="3">
    <location>
        <begin position="1"/>
        <end position="24"/>
    </location>
</feature>
<evidence type="ECO:0000259" key="4">
    <source>
        <dbReference type="PROSITE" id="PS50013"/>
    </source>
</evidence>
<accession>A0AAD4N2U7</accession>
<evidence type="ECO:0000256" key="2">
    <source>
        <dbReference type="ARBA" id="ARBA00023242"/>
    </source>
</evidence>
<comment type="subcellular location">
    <subcellularLocation>
        <location evidence="1">Nucleus</location>
    </subcellularLocation>
</comment>
<dbReference type="GO" id="GO:0005634">
    <property type="term" value="C:nucleus"/>
    <property type="evidence" value="ECO:0007669"/>
    <property type="project" value="UniProtKB-SubCell"/>
</dbReference>
<dbReference type="PROSITE" id="PS50013">
    <property type="entry name" value="CHROMO_2"/>
    <property type="match status" value="1"/>
</dbReference>
<dbReference type="Pfam" id="PF00385">
    <property type="entry name" value="Chromo"/>
    <property type="match status" value="1"/>
</dbReference>
<evidence type="ECO:0000256" key="1">
    <source>
        <dbReference type="ARBA" id="ARBA00004123"/>
    </source>
</evidence>
<dbReference type="InterPro" id="IPR016197">
    <property type="entry name" value="Chromo-like_dom_sf"/>
</dbReference>
<feature type="compositionally biased region" description="Basic and acidic residues" evidence="3">
    <location>
        <begin position="94"/>
        <end position="103"/>
    </location>
</feature>
<reference evidence="5" key="1">
    <citation type="submission" date="2022-01" db="EMBL/GenBank/DDBJ databases">
        <title>Genome Sequence Resource for Two Populations of Ditylenchus destructor, the Migratory Endoparasitic Phytonematode.</title>
        <authorList>
            <person name="Zhang H."/>
            <person name="Lin R."/>
            <person name="Xie B."/>
        </authorList>
    </citation>
    <scope>NUCLEOTIDE SEQUENCE</scope>
    <source>
        <strain evidence="5">BazhouSP</strain>
    </source>
</reference>
<dbReference type="InterPro" id="IPR023780">
    <property type="entry name" value="Chromo_domain"/>
</dbReference>
<keyword evidence="2" id="KW-0539">Nucleus</keyword>
<dbReference type="InterPro" id="IPR051219">
    <property type="entry name" value="Heterochromatin_chromo-domain"/>
</dbReference>
<evidence type="ECO:0000256" key="3">
    <source>
        <dbReference type="SAM" id="MobiDB-lite"/>
    </source>
</evidence>
<dbReference type="Gene3D" id="2.40.50.40">
    <property type="match status" value="1"/>
</dbReference>
<protein>
    <submittedName>
        <fullName evidence="5">Heterochromatin protein 1</fullName>
    </submittedName>
</protein>
<dbReference type="InterPro" id="IPR000953">
    <property type="entry name" value="Chromo/chromo_shadow_dom"/>
</dbReference>
<sequence>MPLSYSPTGGYDNPADNTWEPEENCQCPDLIEAFEKMYKEKHAVPGSSKVPSGANAKKRKLTEATPVSSASKSGKQKEDSMGIATKQPGKKNKNKETADHSSDEEPDEPIPKGLEVKTDASLAEPGLGKTYDVERGKSVISVLGVKKSDKFPGLVALVRYVDNSYELVPTSVLCDHAAKQIVSFYESRLRFF</sequence>
<feature type="region of interest" description="Disordered" evidence="3">
    <location>
        <begin position="42"/>
        <end position="121"/>
    </location>
</feature>
<keyword evidence="6" id="KW-1185">Reference proteome</keyword>
<dbReference type="PANTHER" id="PTHR22812">
    <property type="entry name" value="CHROMOBOX PROTEIN"/>
    <property type="match status" value="1"/>
</dbReference>
<comment type="caution">
    <text evidence="5">The sequence shown here is derived from an EMBL/GenBank/DDBJ whole genome shotgun (WGS) entry which is preliminary data.</text>
</comment>
<proteinExistence type="predicted"/>
<dbReference type="AlphaFoldDB" id="A0AAD4N2U7"/>